<dbReference type="PRINTS" id="PR00245">
    <property type="entry name" value="OLFACTORYR"/>
</dbReference>
<dbReference type="PROSITE" id="PS50262">
    <property type="entry name" value="G_PROTEIN_RECEP_F1_2"/>
    <property type="match status" value="1"/>
</dbReference>
<keyword evidence="12" id="KW-1185">Reference proteome</keyword>
<dbReference type="InterPro" id="IPR000276">
    <property type="entry name" value="GPCR_Rhodpsn"/>
</dbReference>
<protein>
    <recommendedName>
        <fullName evidence="9">Olfactory receptor</fullName>
    </recommendedName>
</protein>
<evidence type="ECO:0000259" key="10">
    <source>
        <dbReference type="PROSITE" id="PS50262"/>
    </source>
</evidence>
<dbReference type="PROSITE" id="PS00237">
    <property type="entry name" value="G_PROTEIN_RECEP_F1_1"/>
    <property type="match status" value="1"/>
</dbReference>
<proteinExistence type="inferred from homology"/>
<evidence type="ECO:0000256" key="7">
    <source>
        <dbReference type="ARBA" id="ARBA00023224"/>
    </source>
</evidence>
<dbReference type="GO" id="GO:0004984">
    <property type="term" value="F:olfactory receptor activity"/>
    <property type="evidence" value="ECO:0007669"/>
    <property type="project" value="InterPro"/>
</dbReference>
<dbReference type="PRINTS" id="PR00237">
    <property type="entry name" value="GPCRRHODOPSN"/>
</dbReference>
<evidence type="ECO:0000256" key="5">
    <source>
        <dbReference type="ARBA" id="ARBA00023136"/>
    </source>
</evidence>
<feature type="transmembrane region" description="Helical" evidence="9">
    <location>
        <begin position="189"/>
        <end position="222"/>
    </location>
</feature>
<dbReference type="Gene3D" id="1.20.1070.10">
    <property type="entry name" value="Rhodopsin 7-helix transmembrane proteins"/>
    <property type="match status" value="1"/>
</dbReference>
<keyword evidence="2 8" id="KW-0812">Transmembrane</keyword>
<dbReference type="InterPro" id="IPR017452">
    <property type="entry name" value="GPCR_Rhodpsn_7TM"/>
</dbReference>
<feature type="transmembrane region" description="Helical" evidence="9">
    <location>
        <begin position="20"/>
        <end position="45"/>
    </location>
</feature>
<dbReference type="InterPro" id="IPR000725">
    <property type="entry name" value="Olfact_rcpt"/>
</dbReference>
<comment type="similarity">
    <text evidence="8">Belongs to the G-protein coupled receptor 1 family.</text>
</comment>
<dbReference type="SUPFAM" id="SSF81321">
    <property type="entry name" value="Family A G protein-coupled receptor-like"/>
    <property type="match status" value="1"/>
</dbReference>
<evidence type="ECO:0000256" key="8">
    <source>
        <dbReference type="RuleBase" id="RU000688"/>
    </source>
</evidence>
<dbReference type="AlphaFoldDB" id="A0AAV2ZL55"/>
<evidence type="ECO:0000256" key="4">
    <source>
        <dbReference type="ARBA" id="ARBA00023040"/>
    </source>
</evidence>
<keyword evidence="5 9" id="KW-0472">Membrane</keyword>
<feature type="domain" description="G-protein coupled receptors family 1 profile" evidence="10">
    <location>
        <begin position="38"/>
        <end position="287"/>
    </location>
</feature>
<dbReference type="FunFam" id="1.20.1070.10:FF:000003">
    <property type="entry name" value="Olfactory receptor"/>
    <property type="match status" value="1"/>
</dbReference>
<keyword evidence="7 8" id="KW-0807">Transducer</keyword>
<dbReference type="EMBL" id="DYDO01000012">
    <property type="protein sequence ID" value="DBA14854.1"/>
    <property type="molecule type" value="Genomic_DNA"/>
</dbReference>
<dbReference type="Proteomes" id="UP001181693">
    <property type="component" value="Unassembled WGS sequence"/>
</dbReference>
<evidence type="ECO:0000313" key="11">
    <source>
        <dbReference type="EMBL" id="DBA14854.1"/>
    </source>
</evidence>
<keyword evidence="9" id="KW-0552">Olfaction</keyword>
<dbReference type="GO" id="GO:0004930">
    <property type="term" value="F:G protein-coupled receptor activity"/>
    <property type="evidence" value="ECO:0007669"/>
    <property type="project" value="UniProtKB-KW"/>
</dbReference>
<organism evidence="11 12">
    <name type="scientific">Pyxicephalus adspersus</name>
    <name type="common">African bullfrog</name>
    <dbReference type="NCBI Taxonomy" id="30357"/>
    <lineage>
        <taxon>Eukaryota</taxon>
        <taxon>Metazoa</taxon>
        <taxon>Chordata</taxon>
        <taxon>Craniata</taxon>
        <taxon>Vertebrata</taxon>
        <taxon>Euteleostomi</taxon>
        <taxon>Amphibia</taxon>
        <taxon>Batrachia</taxon>
        <taxon>Anura</taxon>
        <taxon>Neobatrachia</taxon>
        <taxon>Ranoidea</taxon>
        <taxon>Pyxicephalidae</taxon>
        <taxon>Pyxicephalinae</taxon>
        <taxon>Pyxicephalus</taxon>
    </lineage>
</organism>
<keyword evidence="3 9" id="KW-1133">Transmembrane helix</keyword>
<dbReference type="GO" id="GO:0005886">
    <property type="term" value="C:plasma membrane"/>
    <property type="evidence" value="ECO:0007669"/>
    <property type="project" value="UniProtKB-SubCell"/>
</dbReference>
<comment type="subcellular location">
    <subcellularLocation>
        <location evidence="9">Cell membrane</location>
        <topology evidence="9">Multi-pass membrane protein</topology>
    </subcellularLocation>
    <subcellularLocation>
        <location evidence="1">Membrane</location>
        <topology evidence="1">Multi-pass membrane protein</topology>
    </subcellularLocation>
</comment>
<sequence>MNKSSMIEFILAGLTDRTELFIPLFIVFLNVYITTVVGNVGIITLSLVDRHLHKPMYLFLSNLSFVDLMYSSSVTPKMLRDFLSHAKAISFVGCALQMYVFVSFATIECLILGLMAYDRYVAICSPLLYSVRMNIILCLRLLAAAYLEGFLTALIHTVSVFCLHFCRSNIIDHFFCDIPPLFKLSCSDISINLIVLVVLGGLSTVGCLILILVSYTYIVLAILRIRSSKGRYKAFKTCISHMTAVTIFYGTVLFMYFRPSSSYALQQDRVASVFYSILIPMLNPLIYTLRNEEFRKALKDFVRGLRCKSF</sequence>
<keyword evidence="9" id="KW-0716">Sensory transduction</keyword>
<feature type="transmembrane region" description="Helical" evidence="9">
    <location>
        <begin position="234"/>
        <end position="257"/>
    </location>
</feature>
<comment type="caution">
    <text evidence="11">The sequence shown here is derived from an EMBL/GenBank/DDBJ whole genome shotgun (WGS) entry which is preliminary data.</text>
</comment>
<feature type="transmembrane region" description="Helical" evidence="9">
    <location>
        <begin position="269"/>
        <end position="289"/>
    </location>
</feature>
<feature type="transmembrane region" description="Helical" evidence="9">
    <location>
        <begin position="127"/>
        <end position="147"/>
    </location>
</feature>
<feature type="transmembrane region" description="Helical" evidence="9">
    <location>
        <begin position="88"/>
        <end position="115"/>
    </location>
</feature>
<name>A0AAV2ZL55_PYXAD</name>
<reference evidence="11" key="1">
    <citation type="thesis" date="2020" institute="ProQuest LLC" country="789 East Eisenhower Parkway, Ann Arbor, MI, USA">
        <title>Comparative Genomics and Chromosome Evolution.</title>
        <authorList>
            <person name="Mudd A.B."/>
        </authorList>
    </citation>
    <scope>NUCLEOTIDE SEQUENCE</scope>
    <source>
        <strain evidence="11">1538</strain>
        <tissue evidence="11">Blood</tissue>
    </source>
</reference>
<accession>A0AAV2ZL55</accession>
<keyword evidence="9" id="KW-1003">Cell membrane</keyword>
<dbReference type="CDD" id="cd15230">
    <property type="entry name" value="7tmA_OR5-like"/>
    <property type="match status" value="1"/>
</dbReference>
<keyword evidence="6 8" id="KW-0675">Receptor</keyword>
<evidence type="ECO:0000256" key="3">
    <source>
        <dbReference type="ARBA" id="ARBA00022989"/>
    </source>
</evidence>
<keyword evidence="4 8" id="KW-0297">G-protein coupled receptor</keyword>
<dbReference type="Pfam" id="PF13853">
    <property type="entry name" value="7tm_4"/>
    <property type="match status" value="1"/>
</dbReference>
<evidence type="ECO:0000256" key="2">
    <source>
        <dbReference type="ARBA" id="ARBA00022692"/>
    </source>
</evidence>
<evidence type="ECO:0000256" key="9">
    <source>
        <dbReference type="RuleBase" id="RU363047"/>
    </source>
</evidence>
<evidence type="ECO:0000256" key="1">
    <source>
        <dbReference type="ARBA" id="ARBA00004141"/>
    </source>
</evidence>
<evidence type="ECO:0000313" key="12">
    <source>
        <dbReference type="Proteomes" id="UP001181693"/>
    </source>
</evidence>
<gene>
    <name evidence="11" type="ORF">GDO54_004132</name>
</gene>
<dbReference type="PANTHER" id="PTHR48018">
    <property type="entry name" value="OLFACTORY RECEPTOR"/>
    <property type="match status" value="1"/>
</dbReference>
<evidence type="ECO:0000256" key="6">
    <source>
        <dbReference type="ARBA" id="ARBA00023170"/>
    </source>
</evidence>